<dbReference type="EMBL" id="JBEPMN010000015">
    <property type="protein sequence ID" value="MET3662797.1"/>
    <property type="molecule type" value="Genomic_DNA"/>
</dbReference>
<dbReference type="PANTHER" id="PTHR42659">
    <property type="entry name" value="XANTHINE DEHYDROGENASE SUBUNIT C-RELATED"/>
    <property type="match status" value="1"/>
</dbReference>
<feature type="domain" description="FAD-binding PCMH-type" evidence="4">
    <location>
        <begin position="1"/>
        <end position="177"/>
    </location>
</feature>
<dbReference type="GO" id="GO:0043885">
    <property type="term" value="F:anaerobic carbon-monoxide dehydrogenase activity"/>
    <property type="evidence" value="ECO:0007669"/>
    <property type="project" value="UniProtKB-EC"/>
</dbReference>
<keyword evidence="3 5" id="KW-0560">Oxidoreductase</keyword>
<dbReference type="Pfam" id="PF03450">
    <property type="entry name" value="CO_deh_flav_C"/>
    <property type="match status" value="1"/>
</dbReference>
<dbReference type="InterPro" id="IPR016169">
    <property type="entry name" value="FAD-bd_PCMH_sub2"/>
</dbReference>
<protein>
    <submittedName>
        <fullName evidence="5">Carbon-monoxide dehydrogenase medium subunit</fullName>
        <ecNumber evidence="5">1.2.7.4</ecNumber>
    </submittedName>
</protein>
<dbReference type="InterPro" id="IPR005107">
    <property type="entry name" value="CO_DH_flav_C"/>
</dbReference>
<evidence type="ECO:0000313" key="5">
    <source>
        <dbReference type="EMBL" id="MET3662797.1"/>
    </source>
</evidence>
<dbReference type="InterPro" id="IPR016167">
    <property type="entry name" value="FAD-bd_PCMH_sub1"/>
</dbReference>
<dbReference type="InterPro" id="IPR002346">
    <property type="entry name" value="Mopterin_DH_FAD-bd"/>
</dbReference>
<dbReference type="SUPFAM" id="SSF56176">
    <property type="entry name" value="FAD-binding/transporter-associated domain-like"/>
    <property type="match status" value="1"/>
</dbReference>
<dbReference type="SUPFAM" id="SSF55447">
    <property type="entry name" value="CO dehydrogenase flavoprotein C-terminal domain-like"/>
    <property type="match status" value="1"/>
</dbReference>
<sequence length="291" mass="31209">MKPPPFEYFCPTGLNEAVELLAAHENSKVLAGGQSLMAMLNLRYLFPDVLVDINRIDELAGIAVASGAARIGAMTRQRVIETNGEIARVAPIFREALKLVGHRQTRNRGTIGGSLCHLDPAAELATLALLHDAVVEIAGRDGGRRRLGIHDFIAGFMMPNIEMHEIVVAIEVPLWSAGHGYAFHEFARRHGDFAIASAACLLEKDGGGAISRISIALGGVGSVPQRLSAAEEFLLGKRGEPGNLASALEFCAGLELIGDFHGSAEYRLSVVRSMLRKSLELALARAGRRDT</sequence>
<dbReference type="InterPro" id="IPR051312">
    <property type="entry name" value="Diverse_Substr_Oxidored"/>
</dbReference>
<dbReference type="RefSeq" id="WP_354152639.1">
    <property type="nucleotide sequence ID" value="NZ_JBEPMN010000015.1"/>
</dbReference>
<dbReference type="Gene3D" id="3.30.465.10">
    <property type="match status" value="1"/>
</dbReference>
<dbReference type="InterPro" id="IPR036683">
    <property type="entry name" value="CO_DH_flav_C_dom_sf"/>
</dbReference>
<organism evidence="5 6">
    <name type="scientific">Aquamicrobium ahrensii</name>
    <dbReference type="NCBI Taxonomy" id="469551"/>
    <lineage>
        <taxon>Bacteria</taxon>
        <taxon>Pseudomonadati</taxon>
        <taxon>Pseudomonadota</taxon>
        <taxon>Alphaproteobacteria</taxon>
        <taxon>Hyphomicrobiales</taxon>
        <taxon>Phyllobacteriaceae</taxon>
        <taxon>Aquamicrobium</taxon>
    </lineage>
</organism>
<keyword evidence="6" id="KW-1185">Reference proteome</keyword>
<dbReference type="InterPro" id="IPR016166">
    <property type="entry name" value="FAD-bd_PCMH"/>
</dbReference>
<dbReference type="InterPro" id="IPR036318">
    <property type="entry name" value="FAD-bd_PCMH-like_sf"/>
</dbReference>
<dbReference type="SMART" id="SM01092">
    <property type="entry name" value="CO_deh_flav_C"/>
    <property type="match status" value="1"/>
</dbReference>
<dbReference type="Proteomes" id="UP001549143">
    <property type="component" value="Unassembled WGS sequence"/>
</dbReference>
<dbReference type="Gene3D" id="3.30.43.10">
    <property type="entry name" value="Uridine Diphospho-n-acetylenolpyruvylglucosamine Reductase, domain 2"/>
    <property type="match status" value="1"/>
</dbReference>
<dbReference type="PROSITE" id="PS51387">
    <property type="entry name" value="FAD_PCMH"/>
    <property type="match status" value="1"/>
</dbReference>
<evidence type="ECO:0000313" key="6">
    <source>
        <dbReference type="Proteomes" id="UP001549143"/>
    </source>
</evidence>
<keyword evidence="1" id="KW-0285">Flavoprotein</keyword>
<dbReference type="PANTHER" id="PTHR42659:SF2">
    <property type="entry name" value="XANTHINE DEHYDROGENASE SUBUNIT C-RELATED"/>
    <property type="match status" value="1"/>
</dbReference>
<dbReference type="EC" id="1.2.7.4" evidence="5"/>
<proteinExistence type="predicted"/>
<evidence type="ECO:0000256" key="1">
    <source>
        <dbReference type="ARBA" id="ARBA00022630"/>
    </source>
</evidence>
<evidence type="ECO:0000256" key="2">
    <source>
        <dbReference type="ARBA" id="ARBA00022827"/>
    </source>
</evidence>
<dbReference type="Gene3D" id="3.30.390.50">
    <property type="entry name" value="CO dehydrogenase flavoprotein, C-terminal domain"/>
    <property type="match status" value="1"/>
</dbReference>
<accession>A0ABV2KNY9</accession>
<gene>
    <name evidence="5" type="ORF">ABID44_003148</name>
</gene>
<evidence type="ECO:0000256" key="3">
    <source>
        <dbReference type="ARBA" id="ARBA00023002"/>
    </source>
</evidence>
<name>A0ABV2KNY9_9HYPH</name>
<keyword evidence="2" id="KW-0274">FAD</keyword>
<reference evidence="5 6" key="1">
    <citation type="submission" date="2024-06" db="EMBL/GenBank/DDBJ databases">
        <title>Genomic Encyclopedia of Type Strains, Phase IV (KMG-IV): sequencing the most valuable type-strain genomes for metagenomic binning, comparative biology and taxonomic classification.</title>
        <authorList>
            <person name="Goeker M."/>
        </authorList>
    </citation>
    <scope>NUCLEOTIDE SEQUENCE [LARGE SCALE GENOMIC DNA]</scope>
    <source>
        <strain evidence="5 6">DSM 19730</strain>
    </source>
</reference>
<comment type="caution">
    <text evidence="5">The sequence shown here is derived from an EMBL/GenBank/DDBJ whole genome shotgun (WGS) entry which is preliminary data.</text>
</comment>
<evidence type="ECO:0000259" key="4">
    <source>
        <dbReference type="PROSITE" id="PS51387"/>
    </source>
</evidence>
<dbReference type="Pfam" id="PF00941">
    <property type="entry name" value="FAD_binding_5"/>
    <property type="match status" value="1"/>
</dbReference>